<accession>A0A7Z0VKQ5</accession>
<evidence type="ECO:0000256" key="9">
    <source>
        <dbReference type="ARBA" id="ARBA00023136"/>
    </source>
</evidence>
<evidence type="ECO:0000256" key="2">
    <source>
        <dbReference type="ARBA" id="ARBA00010004"/>
    </source>
</evidence>
<evidence type="ECO:0000256" key="5">
    <source>
        <dbReference type="ARBA" id="ARBA00022475"/>
    </source>
</evidence>
<dbReference type="NCBIfam" id="TIGR02473">
    <property type="entry name" value="flagell_FliJ"/>
    <property type="match status" value="1"/>
</dbReference>
<evidence type="ECO:0000256" key="8">
    <source>
        <dbReference type="ARBA" id="ARBA00022927"/>
    </source>
</evidence>
<keyword evidence="4" id="KW-0813">Transport</keyword>
<evidence type="ECO:0000256" key="6">
    <source>
        <dbReference type="ARBA" id="ARBA00022500"/>
    </source>
</evidence>
<dbReference type="AlphaFoldDB" id="A0A7Z0VKQ5"/>
<dbReference type="Pfam" id="PF02050">
    <property type="entry name" value="FliJ"/>
    <property type="match status" value="1"/>
</dbReference>
<reference evidence="13 14" key="1">
    <citation type="submission" date="2016-06" db="EMBL/GenBank/DDBJ databases">
        <title>Genome sequence of endosymbiont of Candidatus Endolucinida thiodiazotropha.</title>
        <authorList>
            <person name="Poehlein A."/>
            <person name="Koenig S."/>
            <person name="Heiden S.E."/>
            <person name="Thuermer A."/>
            <person name="Voget S."/>
            <person name="Daniel R."/>
            <person name="Markert S."/>
            <person name="Gros O."/>
            <person name="Schweder T."/>
        </authorList>
    </citation>
    <scope>NUCLEOTIDE SEQUENCE [LARGE SCALE GENOMIC DNA]</scope>
    <source>
        <strain evidence="13 14">COS</strain>
    </source>
</reference>
<dbReference type="PANTHER" id="PTHR38786:SF1">
    <property type="entry name" value="FLAGELLAR FLIJ PROTEIN"/>
    <property type="match status" value="1"/>
</dbReference>
<evidence type="ECO:0000313" key="14">
    <source>
        <dbReference type="Proteomes" id="UP000094769"/>
    </source>
</evidence>
<keyword evidence="13" id="KW-0969">Cilium</keyword>
<dbReference type="GO" id="GO:0009288">
    <property type="term" value="C:bacterial-type flagellum"/>
    <property type="evidence" value="ECO:0007669"/>
    <property type="project" value="InterPro"/>
</dbReference>
<dbReference type="OrthoDB" id="7063681at2"/>
<keyword evidence="13" id="KW-0966">Cell projection</keyword>
<feature type="region of interest" description="Disordered" evidence="12">
    <location>
        <begin position="123"/>
        <end position="143"/>
    </location>
</feature>
<gene>
    <name evidence="13" type="ORF">CODIS_26130</name>
</gene>
<dbReference type="InterPro" id="IPR018006">
    <property type="entry name" value="Flag_FliJ_proteobac"/>
</dbReference>
<dbReference type="InterPro" id="IPR053716">
    <property type="entry name" value="Flag_assembly_chemotaxis_eff"/>
</dbReference>
<dbReference type="GO" id="GO:0003774">
    <property type="term" value="F:cytoskeletal motor activity"/>
    <property type="evidence" value="ECO:0007669"/>
    <property type="project" value="InterPro"/>
</dbReference>
<dbReference type="InterPro" id="IPR052570">
    <property type="entry name" value="FliJ"/>
</dbReference>
<keyword evidence="5" id="KW-1003">Cell membrane</keyword>
<dbReference type="GO" id="GO:0005886">
    <property type="term" value="C:plasma membrane"/>
    <property type="evidence" value="ECO:0007669"/>
    <property type="project" value="UniProtKB-SubCell"/>
</dbReference>
<dbReference type="PIRSF" id="PIRSF019404">
    <property type="entry name" value="FliJ"/>
    <property type="match status" value="1"/>
</dbReference>
<evidence type="ECO:0000256" key="11">
    <source>
        <dbReference type="SAM" id="Coils"/>
    </source>
</evidence>
<proteinExistence type="inferred from homology"/>
<dbReference type="Proteomes" id="UP000094769">
    <property type="component" value="Unassembled WGS sequence"/>
</dbReference>
<dbReference type="GO" id="GO:0006935">
    <property type="term" value="P:chemotaxis"/>
    <property type="evidence" value="ECO:0007669"/>
    <property type="project" value="UniProtKB-KW"/>
</dbReference>
<organism evidence="13 14">
    <name type="scientific">Candidatus Thiodiazotropha endolucinida</name>
    <dbReference type="NCBI Taxonomy" id="1655433"/>
    <lineage>
        <taxon>Bacteria</taxon>
        <taxon>Pseudomonadati</taxon>
        <taxon>Pseudomonadota</taxon>
        <taxon>Gammaproteobacteria</taxon>
        <taxon>Chromatiales</taxon>
        <taxon>Sedimenticolaceae</taxon>
        <taxon>Candidatus Thiodiazotropha</taxon>
    </lineage>
</organism>
<keyword evidence="14" id="KW-1185">Reference proteome</keyword>
<dbReference type="InterPro" id="IPR012823">
    <property type="entry name" value="Flagell_FliJ"/>
</dbReference>
<keyword evidence="7" id="KW-1005">Bacterial flagellum biogenesis</keyword>
<dbReference type="PANTHER" id="PTHR38786">
    <property type="entry name" value="FLAGELLAR FLIJ PROTEIN"/>
    <property type="match status" value="1"/>
</dbReference>
<name>A0A7Z0VKQ5_9GAMM</name>
<keyword evidence="13" id="KW-0282">Flagellum</keyword>
<keyword evidence="6" id="KW-0145">Chemotaxis</keyword>
<protein>
    <recommendedName>
        <fullName evidence="3">Flagellar FliJ protein</fullName>
    </recommendedName>
</protein>
<keyword evidence="8" id="KW-0653">Protein transport</keyword>
<dbReference type="EMBL" id="MARB01000014">
    <property type="protein sequence ID" value="ODJ87096.1"/>
    <property type="molecule type" value="Genomic_DNA"/>
</dbReference>
<keyword evidence="10" id="KW-1006">Bacterial flagellum protein export</keyword>
<evidence type="ECO:0000313" key="13">
    <source>
        <dbReference type="EMBL" id="ODJ87096.1"/>
    </source>
</evidence>
<dbReference type="GO" id="GO:0071973">
    <property type="term" value="P:bacterial-type flagellum-dependent cell motility"/>
    <property type="evidence" value="ECO:0007669"/>
    <property type="project" value="InterPro"/>
</dbReference>
<dbReference type="Gene3D" id="1.10.287.1700">
    <property type="match status" value="1"/>
</dbReference>
<dbReference type="GO" id="GO:0015031">
    <property type="term" value="P:protein transport"/>
    <property type="evidence" value="ECO:0007669"/>
    <property type="project" value="UniProtKB-KW"/>
</dbReference>
<evidence type="ECO:0000256" key="1">
    <source>
        <dbReference type="ARBA" id="ARBA00004413"/>
    </source>
</evidence>
<comment type="caution">
    <text evidence="13">The sequence shown here is derived from an EMBL/GenBank/DDBJ whole genome shotgun (WGS) entry which is preliminary data.</text>
</comment>
<comment type="subcellular location">
    <subcellularLocation>
        <location evidence="1">Cell membrane</location>
        <topology evidence="1">Peripheral membrane protein</topology>
        <orientation evidence="1">Cytoplasmic side</orientation>
    </subcellularLocation>
</comment>
<dbReference type="GO" id="GO:0044781">
    <property type="term" value="P:bacterial-type flagellum organization"/>
    <property type="evidence" value="ECO:0007669"/>
    <property type="project" value="UniProtKB-KW"/>
</dbReference>
<evidence type="ECO:0000256" key="12">
    <source>
        <dbReference type="SAM" id="MobiDB-lite"/>
    </source>
</evidence>
<comment type="similarity">
    <text evidence="2">Belongs to the FliJ family.</text>
</comment>
<dbReference type="PRINTS" id="PR01004">
    <property type="entry name" value="FLGFLIJ"/>
</dbReference>
<keyword evidence="9" id="KW-0472">Membrane</keyword>
<feature type="coiled-coil region" evidence="11">
    <location>
        <begin position="25"/>
        <end position="52"/>
    </location>
</feature>
<sequence>MSPSKRLKPVQRFAHSKEQKAARMMGQAKKSLQQEEAKLEQLKLYHQEYLERFKKMAGEGMNATQLQEYRAFLAKLDEAINQQQEVVVAASVINHSSTRNFWKKKHSRTQALNKAVDNFRKQERKIADKLEQKENDDHSQREK</sequence>
<dbReference type="RefSeq" id="WP_069125605.1">
    <property type="nucleotide sequence ID" value="NZ_MARB01000014.1"/>
</dbReference>
<evidence type="ECO:0000256" key="4">
    <source>
        <dbReference type="ARBA" id="ARBA00022448"/>
    </source>
</evidence>
<evidence type="ECO:0000256" key="10">
    <source>
        <dbReference type="ARBA" id="ARBA00023225"/>
    </source>
</evidence>
<keyword evidence="11" id="KW-0175">Coiled coil</keyword>
<evidence type="ECO:0000256" key="7">
    <source>
        <dbReference type="ARBA" id="ARBA00022795"/>
    </source>
</evidence>
<evidence type="ECO:0000256" key="3">
    <source>
        <dbReference type="ARBA" id="ARBA00020392"/>
    </source>
</evidence>